<dbReference type="EMBL" id="LUGH01000125">
    <property type="protein sequence ID" value="OBZ88900.1"/>
    <property type="molecule type" value="Genomic_DNA"/>
</dbReference>
<comment type="subunit">
    <text evidence="3">Homodimer.</text>
</comment>
<dbReference type="PANTHER" id="PTHR42753:SF2">
    <property type="entry name" value="PROLINE--TRNA LIGASE"/>
    <property type="match status" value="1"/>
</dbReference>
<keyword evidence="10" id="KW-0030">Aminoacyl-tRNA synthetase</keyword>
<dbReference type="Proteomes" id="UP000093000">
    <property type="component" value="Unassembled WGS sequence"/>
</dbReference>
<evidence type="ECO:0000259" key="13">
    <source>
        <dbReference type="PROSITE" id="PS50862"/>
    </source>
</evidence>
<dbReference type="PRINTS" id="PR01046">
    <property type="entry name" value="TRNASYNTHPRO"/>
</dbReference>
<dbReference type="InterPro" id="IPR004154">
    <property type="entry name" value="Anticodon-bd"/>
</dbReference>
<accession>A0A1C7NIS3</accession>
<organism evidence="14 15">
    <name type="scientific">Choanephora cucurbitarum</name>
    <dbReference type="NCBI Taxonomy" id="101091"/>
    <lineage>
        <taxon>Eukaryota</taxon>
        <taxon>Fungi</taxon>
        <taxon>Fungi incertae sedis</taxon>
        <taxon>Mucoromycota</taxon>
        <taxon>Mucoromycotina</taxon>
        <taxon>Mucoromycetes</taxon>
        <taxon>Mucorales</taxon>
        <taxon>Mucorineae</taxon>
        <taxon>Choanephoraceae</taxon>
        <taxon>Choanephoroideae</taxon>
        <taxon>Choanephora</taxon>
    </lineage>
</organism>
<dbReference type="InterPro" id="IPR036621">
    <property type="entry name" value="Anticodon-bd_dom_sf"/>
</dbReference>
<comment type="catalytic activity">
    <reaction evidence="12">
        <text>tRNA(Pro) + L-proline + ATP = L-prolyl-tRNA(Pro) + AMP + diphosphate</text>
        <dbReference type="Rhea" id="RHEA:14305"/>
        <dbReference type="Rhea" id="RHEA-COMP:9700"/>
        <dbReference type="Rhea" id="RHEA-COMP:9702"/>
        <dbReference type="ChEBI" id="CHEBI:30616"/>
        <dbReference type="ChEBI" id="CHEBI:33019"/>
        <dbReference type="ChEBI" id="CHEBI:60039"/>
        <dbReference type="ChEBI" id="CHEBI:78442"/>
        <dbReference type="ChEBI" id="CHEBI:78532"/>
        <dbReference type="ChEBI" id="CHEBI:456215"/>
        <dbReference type="EC" id="6.1.1.15"/>
    </reaction>
</comment>
<dbReference type="GO" id="GO:0004827">
    <property type="term" value="F:proline-tRNA ligase activity"/>
    <property type="evidence" value="ECO:0007669"/>
    <property type="project" value="UniProtKB-EC"/>
</dbReference>
<evidence type="ECO:0000313" key="14">
    <source>
        <dbReference type="EMBL" id="OBZ88900.1"/>
    </source>
</evidence>
<keyword evidence="15" id="KW-1185">Reference proteome</keyword>
<dbReference type="NCBIfam" id="TIGR00409">
    <property type="entry name" value="proS_fam_II"/>
    <property type="match status" value="1"/>
</dbReference>
<sequence length="523" mass="58507">MWKAYSSLVFKRHFSVKARHRLSTKFIPVTKEKSSPDSSHATLLKAGFVRQSGAGIYSLLPLGLRTIEKIERIIDEEMQAIGSEKLSLPLLLSPEGWKKTGRWDGAKGEFFRLKDRKESDMLLAPTHEEEITQLVAHDLRSFKQLPIRLYQIGRKYRDELRPRAGLLRGREFIMKDLYSFDASQQQAFETYDQVALAYQRIFQRLHVPFVVAEADSGNIGGSKSHEYHVISSVGEDTLLTCHSCGYTANQELAVGQAVYPSKKDPKTTLVSFSVPDLTETSSYKGTAAILTPPDREPNLLRVQSILTDYLKQHQQMSPRGTMEITPIQQASGELQHVFVDDTLEAAPCSEHAVHHKDHHIRLAQAGDGCRACQEGSLSSVKAIECGHTFYLGTTYSAVLGCQFKDQHQQMVTAEMGCYGIGISRLLAAIAEARYDTQGIAWPESVAPYRVCIVPTDDRREEFKEVAHQIYDALSEVYPDDVVLDDRRSGFGAKMKDSELVGYPYTIIVGPNALKDEAQSEDCG</sequence>
<dbReference type="InParanoid" id="A0A1C7NIS3"/>
<dbReference type="SUPFAM" id="SSF55681">
    <property type="entry name" value="Class II aaRS and biotin synthetases"/>
    <property type="match status" value="1"/>
</dbReference>
<dbReference type="SUPFAM" id="SSF52954">
    <property type="entry name" value="Class II aaRS ABD-related"/>
    <property type="match status" value="1"/>
</dbReference>
<comment type="subcellular location">
    <subcellularLocation>
        <location evidence="1">Cytoplasm</location>
    </subcellularLocation>
</comment>
<proteinExistence type="inferred from homology"/>
<dbReference type="InterPro" id="IPR050062">
    <property type="entry name" value="Pro-tRNA_synthetase"/>
</dbReference>
<dbReference type="Gene3D" id="3.30.930.10">
    <property type="entry name" value="Bira Bifunctional Protein, Domain 2"/>
    <property type="match status" value="2"/>
</dbReference>
<comment type="similarity">
    <text evidence="2">Belongs to the class-II aminoacyl-tRNA synthetase family.</text>
</comment>
<dbReference type="PROSITE" id="PS50862">
    <property type="entry name" value="AA_TRNA_LIGASE_II"/>
    <property type="match status" value="1"/>
</dbReference>
<evidence type="ECO:0000256" key="3">
    <source>
        <dbReference type="ARBA" id="ARBA00011738"/>
    </source>
</evidence>
<evidence type="ECO:0000256" key="9">
    <source>
        <dbReference type="ARBA" id="ARBA00022917"/>
    </source>
</evidence>
<dbReference type="GO" id="GO:0005739">
    <property type="term" value="C:mitochondrion"/>
    <property type="evidence" value="ECO:0007669"/>
    <property type="project" value="TreeGrafter"/>
</dbReference>
<dbReference type="FunFam" id="3.30.930.10:FF:000066">
    <property type="entry name" value="Proline--tRNA ligase"/>
    <property type="match status" value="1"/>
</dbReference>
<dbReference type="AlphaFoldDB" id="A0A1C7NIS3"/>
<keyword evidence="9" id="KW-0648">Protein biosynthesis</keyword>
<dbReference type="InterPro" id="IPR033730">
    <property type="entry name" value="ProRS_core_prok"/>
</dbReference>
<dbReference type="OrthoDB" id="10267474at2759"/>
<evidence type="ECO:0000256" key="5">
    <source>
        <dbReference type="ARBA" id="ARBA00022490"/>
    </source>
</evidence>
<evidence type="ECO:0000313" key="15">
    <source>
        <dbReference type="Proteomes" id="UP000093000"/>
    </source>
</evidence>
<gene>
    <name evidence="14" type="primary">proS</name>
    <name evidence="14" type="ORF">A0J61_03054</name>
</gene>
<dbReference type="InterPro" id="IPR004500">
    <property type="entry name" value="Pro-tRNA-synth_IIa_bac-type"/>
</dbReference>
<feature type="domain" description="Aminoacyl-transfer RNA synthetases class-II family profile" evidence="13">
    <location>
        <begin position="55"/>
        <end position="454"/>
    </location>
</feature>
<evidence type="ECO:0000256" key="6">
    <source>
        <dbReference type="ARBA" id="ARBA00022598"/>
    </source>
</evidence>
<dbReference type="CDD" id="cd00779">
    <property type="entry name" value="ProRS_core_prok"/>
    <property type="match status" value="1"/>
</dbReference>
<comment type="caution">
    <text evidence="14">The sequence shown here is derived from an EMBL/GenBank/DDBJ whole genome shotgun (WGS) entry which is preliminary data.</text>
</comment>
<dbReference type="STRING" id="101091.A0A1C7NIS3"/>
<keyword evidence="6 14" id="KW-0436">Ligase</keyword>
<keyword evidence="5" id="KW-0963">Cytoplasm</keyword>
<dbReference type="InterPro" id="IPR006195">
    <property type="entry name" value="aa-tRNA-synth_II"/>
</dbReference>
<evidence type="ECO:0000256" key="11">
    <source>
        <dbReference type="ARBA" id="ARBA00029731"/>
    </source>
</evidence>
<evidence type="ECO:0000256" key="2">
    <source>
        <dbReference type="ARBA" id="ARBA00008226"/>
    </source>
</evidence>
<dbReference type="InterPro" id="IPR002316">
    <property type="entry name" value="Pro-tRNA-ligase_IIa"/>
</dbReference>
<evidence type="ECO:0000256" key="8">
    <source>
        <dbReference type="ARBA" id="ARBA00022840"/>
    </source>
</evidence>
<dbReference type="GO" id="GO:0006433">
    <property type="term" value="P:prolyl-tRNA aminoacylation"/>
    <property type="evidence" value="ECO:0007669"/>
    <property type="project" value="InterPro"/>
</dbReference>
<name>A0A1C7NIS3_9FUNG</name>
<evidence type="ECO:0000256" key="12">
    <source>
        <dbReference type="ARBA" id="ARBA00047671"/>
    </source>
</evidence>
<dbReference type="Pfam" id="PF00587">
    <property type="entry name" value="tRNA-synt_2b"/>
    <property type="match status" value="1"/>
</dbReference>
<keyword evidence="7" id="KW-0547">Nucleotide-binding</keyword>
<reference evidence="14 15" key="1">
    <citation type="submission" date="2016-03" db="EMBL/GenBank/DDBJ databases">
        <title>Choanephora cucurbitarum.</title>
        <authorList>
            <person name="Min B."/>
            <person name="Park H."/>
            <person name="Park J.-H."/>
            <person name="Shin H.-D."/>
            <person name="Choi I.-G."/>
        </authorList>
    </citation>
    <scope>NUCLEOTIDE SEQUENCE [LARGE SCALE GENOMIC DNA]</scope>
    <source>
        <strain evidence="14 15">KUS-F28377</strain>
    </source>
</reference>
<evidence type="ECO:0000256" key="1">
    <source>
        <dbReference type="ARBA" id="ARBA00004496"/>
    </source>
</evidence>
<dbReference type="Pfam" id="PF03129">
    <property type="entry name" value="HGTP_anticodon"/>
    <property type="match status" value="1"/>
</dbReference>
<dbReference type="Gene3D" id="3.40.50.800">
    <property type="entry name" value="Anticodon-binding domain"/>
    <property type="match status" value="1"/>
</dbReference>
<dbReference type="PANTHER" id="PTHR42753">
    <property type="entry name" value="MITOCHONDRIAL RIBOSOME PROTEIN L39/PROLYL-TRNA LIGASE FAMILY MEMBER"/>
    <property type="match status" value="1"/>
</dbReference>
<evidence type="ECO:0000256" key="7">
    <source>
        <dbReference type="ARBA" id="ARBA00022741"/>
    </source>
</evidence>
<dbReference type="InterPro" id="IPR045864">
    <property type="entry name" value="aa-tRNA-synth_II/BPL/LPL"/>
</dbReference>
<protein>
    <recommendedName>
        <fullName evidence="4">proline--tRNA ligase</fullName>
        <ecNumber evidence="4">6.1.1.15</ecNumber>
    </recommendedName>
    <alternativeName>
        <fullName evidence="11">Prolyl-tRNA synthetase</fullName>
    </alternativeName>
</protein>
<dbReference type="GO" id="GO:0005524">
    <property type="term" value="F:ATP binding"/>
    <property type="evidence" value="ECO:0007669"/>
    <property type="project" value="UniProtKB-KW"/>
</dbReference>
<dbReference type="FunCoup" id="A0A1C7NIS3">
    <property type="interactions" value="333"/>
</dbReference>
<evidence type="ECO:0000256" key="10">
    <source>
        <dbReference type="ARBA" id="ARBA00023146"/>
    </source>
</evidence>
<dbReference type="EC" id="6.1.1.15" evidence="4"/>
<dbReference type="InterPro" id="IPR002314">
    <property type="entry name" value="aa-tRNA-synt_IIb"/>
</dbReference>
<evidence type="ECO:0000256" key="4">
    <source>
        <dbReference type="ARBA" id="ARBA00012831"/>
    </source>
</evidence>
<keyword evidence="8" id="KW-0067">ATP-binding</keyword>